<dbReference type="PROSITE" id="PS50989">
    <property type="entry name" value="COA_CT_CTER"/>
    <property type="match status" value="1"/>
</dbReference>
<feature type="domain" description="CoA carboxyltransferase C-terminal" evidence="3">
    <location>
        <begin position="43"/>
        <end position="146"/>
    </location>
</feature>
<dbReference type="GO" id="GO:0003989">
    <property type="term" value="F:acetyl-CoA carboxylase activity"/>
    <property type="evidence" value="ECO:0007669"/>
    <property type="project" value="InterPro"/>
</dbReference>
<gene>
    <name evidence="4" type="ORF">Sradi_5083700</name>
</gene>
<dbReference type="GO" id="GO:0005524">
    <property type="term" value="F:ATP binding"/>
    <property type="evidence" value="ECO:0007669"/>
    <property type="project" value="UniProtKB-KW"/>
</dbReference>
<name>A0AAW2M0W4_SESRA</name>
<dbReference type="Gene3D" id="3.90.226.10">
    <property type="entry name" value="2-enoyl-CoA Hydratase, Chain A, domain 1"/>
    <property type="match status" value="2"/>
</dbReference>
<evidence type="ECO:0000256" key="1">
    <source>
        <dbReference type="ARBA" id="ARBA00022741"/>
    </source>
</evidence>
<accession>A0AAW2M0W4</accession>
<dbReference type="PANTHER" id="PTHR45728">
    <property type="entry name" value="ACETYL-COA CARBOXYLASE, ISOFORM A"/>
    <property type="match status" value="1"/>
</dbReference>
<keyword evidence="2" id="KW-0067">ATP-binding</keyword>
<dbReference type="PANTHER" id="PTHR45728:SF3">
    <property type="entry name" value="ACETYL-COA CARBOXYLASE"/>
    <property type="match status" value="1"/>
</dbReference>
<dbReference type="SUPFAM" id="SSF52096">
    <property type="entry name" value="ClpP/crotonase"/>
    <property type="match status" value="1"/>
</dbReference>
<proteinExistence type="predicted"/>
<reference evidence="4" key="2">
    <citation type="journal article" date="2024" name="Plant">
        <title>Genomic evolution and insights into agronomic trait innovations of Sesamum species.</title>
        <authorList>
            <person name="Miao H."/>
            <person name="Wang L."/>
            <person name="Qu L."/>
            <person name="Liu H."/>
            <person name="Sun Y."/>
            <person name="Le M."/>
            <person name="Wang Q."/>
            <person name="Wei S."/>
            <person name="Zheng Y."/>
            <person name="Lin W."/>
            <person name="Duan Y."/>
            <person name="Cao H."/>
            <person name="Xiong S."/>
            <person name="Wang X."/>
            <person name="Wei L."/>
            <person name="Li C."/>
            <person name="Ma Q."/>
            <person name="Ju M."/>
            <person name="Zhao R."/>
            <person name="Li G."/>
            <person name="Mu C."/>
            <person name="Tian Q."/>
            <person name="Mei H."/>
            <person name="Zhang T."/>
            <person name="Gao T."/>
            <person name="Zhang H."/>
        </authorList>
    </citation>
    <scope>NUCLEOTIDE SEQUENCE</scope>
    <source>
        <strain evidence="4">G02</strain>
    </source>
</reference>
<sequence>MATNGVHLTVSDDLEGISAILKWLSFVPAYSGGPLPILSPLDPPDRLVEYLPETSCDPRAAICGAMDGTGKWLGGMFDRDSFIETLEGWARTVVTGRAKLGGIPVGIVAVETQTMMQVIPADPGQLDSHERVVPQAGQVWFPDFRD</sequence>
<evidence type="ECO:0000256" key="2">
    <source>
        <dbReference type="ARBA" id="ARBA00022840"/>
    </source>
</evidence>
<evidence type="ECO:0000259" key="3">
    <source>
        <dbReference type="PROSITE" id="PS50989"/>
    </source>
</evidence>
<protein>
    <submittedName>
        <fullName evidence="4">Acetyl-CoA carboxylase 1</fullName>
    </submittedName>
</protein>
<comment type="caution">
    <text evidence="4">The sequence shown here is derived from an EMBL/GenBank/DDBJ whole genome shotgun (WGS) entry which is preliminary data.</text>
</comment>
<organism evidence="4">
    <name type="scientific">Sesamum radiatum</name>
    <name type="common">Black benniseed</name>
    <dbReference type="NCBI Taxonomy" id="300843"/>
    <lineage>
        <taxon>Eukaryota</taxon>
        <taxon>Viridiplantae</taxon>
        <taxon>Streptophyta</taxon>
        <taxon>Embryophyta</taxon>
        <taxon>Tracheophyta</taxon>
        <taxon>Spermatophyta</taxon>
        <taxon>Magnoliopsida</taxon>
        <taxon>eudicotyledons</taxon>
        <taxon>Gunneridae</taxon>
        <taxon>Pentapetalae</taxon>
        <taxon>asterids</taxon>
        <taxon>lamiids</taxon>
        <taxon>Lamiales</taxon>
        <taxon>Pedaliaceae</taxon>
        <taxon>Sesamum</taxon>
    </lineage>
</organism>
<evidence type="ECO:0000313" key="4">
    <source>
        <dbReference type="EMBL" id="KAL0325144.1"/>
    </source>
</evidence>
<dbReference type="GO" id="GO:0006633">
    <property type="term" value="P:fatty acid biosynthetic process"/>
    <property type="evidence" value="ECO:0007669"/>
    <property type="project" value="TreeGrafter"/>
</dbReference>
<dbReference type="AlphaFoldDB" id="A0AAW2M0W4"/>
<dbReference type="EMBL" id="JACGWJ010000023">
    <property type="protein sequence ID" value="KAL0325144.1"/>
    <property type="molecule type" value="Genomic_DNA"/>
</dbReference>
<keyword evidence="1" id="KW-0547">Nucleotide-binding</keyword>
<dbReference type="InterPro" id="IPR029045">
    <property type="entry name" value="ClpP/crotonase-like_dom_sf"/>
</dbReference>
<reference evidence="4" key="1">
    <citation type="submission" date="2020-06" db="EMBL/GenBank/DDBJ databases">
        <authorList>
            <person name="Li T."/>
            <person name="Hu X."/>
            <person name="Zhang T."/>
            <person name="Song X."/>
            <person name="Zhang H."/>
            <person name="Dai N."/>
            <person name="Sheng W."/>
            <person name="Hou X."/>
            <person name="Wei L."/>
        </authorList>
    </citation>
    <scope>NUCLEOTIDE SEQUENCE</scope>
    <source>
        <strain evidence="4">G02</strain>
        <tissue evidence="4">Leaf</tissue>
    </source>
</reference>
<dbReference type="InterPro" id="IPR034733">
    <property type="entry name" value="AcCoA_carboxyl_beta"/>
</dbReference>
<dbReference type="InterPro" id="IPR049076">
    <property type="entry name" value="ACCA"/>
</dbReference>
<dbReference type="InterPro" id="IPR011763">
    <property type="entry name" value="COA_CT_C"/>
</dbReference>
<dbReference type="Pfam" id="PF01039">
    <property type="entry name" value="Carboxyl_trans"/>
    <property type="match status" value="1"/>
</dbReference>